<evidence type="ECO:0000313" key="1">
    <source>
        <dbReference type="EMBL" id="GAX05434.1"/>
    </source>
</evidence>
<proteinExistence type="predicted"/>
<sequence>MNNMLWLVTIQYHENIAPLAVFASQQAATKYVDESPRLNRGSYQIEPVEDRLTDEK</sequence>
<name>A0A1Z5IUJ2_9LACO</name>
<comment type="caution">
    <text evidence="1">The sequence shown here is derived from an EMBL/GenBank/DDBJ whole genome shotgun (WGS) entry which is preliminary data.</text>
</comment>
<evidence type="ECO:0000313" key="2">
    <source>
        <dbReference type="Proteomes" id="UP000198414"/>
    </source>
</evidence>
<dbReference type="AlphaFoldDB" id="A0A1Z5IUJ2"/>
<reference evidence="1 2" key="1">
    <citation type="submission" date="2015-11" db="EMBL/GenBank/DDBJ databases">
        <title>Draft genome sequences of new species of the genus Lactobacillus isolated from orchardgrass silage.</title>
        <authorList>
            <person name="Tohno M."/>
            <person name="Tanizawa Y."/>
            <person name="Arita M."/>
        </authorList>
    </citation>
    <scope>NUCLEOTIDE SEQUENCE [LARGE SCALE GENOMIC DNA]</scope>
    <source>
        <strain evidence="1 2">IWT25</strain>
    </source>
</reference>
<gene>
    <name evidence="1" type="ORF">IWT25_00738</name>
</gene>
<dbReference type="EMBL" id="BCMI01000005">
    <property type="protein sequence ID" value="GAX05434.1"/>
    <property type="molecule type" value="Genomic_DNA"/>
</dbReference>
<dbReference type="RefSeq" id="WP_180949715.1">
    <property type="nucleotide sequence ID" value="NZ_BCMI01000005.1"/>
</dbReference>
<dbReference type="Proteomes" id="UP000198414">
    <property type="component" value="Unassembled WGS sequence"/>
</dbReference>
<organism evidence="1 2">
    <name type="scientific">Secundilactobacillus pentosiphilus</name>
    <dbReference type="NCBI Taxonomy" id="1714682"/>
    <lineage>
        <taxon>Bacteria</taxon>
        <taxon>Bacillati</taxon>
        <taxon>Bacillota</taxon>
        <taxon>Bacilli</taxon>
        <taxon>Lactobacillales</taxon>
        <taxon>Lactobacillaceae</taxon>
        <taxon>Secundilactobacillus</taxon>
    </lineage>
</organism>
<accession>A0A1Z5IUJ2</accession>
<protein>
    <submittedName>
        <fullName evidence="1">Uncharacterized protein</fullName>
    </submittedName>
</protein>